<dbReference type="EMBL" id="CP011158">
    <property type="protein sequence ID" value="ANB91771.1"/>
    <property type="molecule type" value="Genomic_DNA"/>
</dbReference>
<evidence type="ECO:0000313" key="2">
    <source>
        <dbReference type="EMBL" id="STY87467.1"/>
    </source>
</evidence>
<protein>
    <submittedName>
        <fullName evidence="2">Uncharacterized protein</fullName>
    </submittedName>
</protein>
<evidence type="ECO:0000313" key="3">
    <source>
        <dbReference type="Proteomes" id="UP000076765"/>
    </source>
</evidence>
<proteinExistence type="predicted"/>
<evidence type="ECO:0000313" key="4">
    <source>
        <dbReference type="Proteomes" id="UP000255102"/>
    </source>
</evidence>
<dbReference type="EMBL" id="UGPW01000001">
    <property type="protein sequence ID" value="STY87467.1"/>
    <property type="molecule type" value="Genomic_DNA"/>
</dbReference>
<reference evidence="2 4" key="2">
    <citation type="submission" date="2018-06" db="EMBL/GenBank/DDBJ databases">
        <authorList>
            <consortium name="Pathogen Informatics"/>
            <person name="Doyle S."/>
        </authorList>
    </citation>
    <scope>NUCLEOTIDE SEQUENCE [LARGE SCALE GENOMIC DNA]</scope>
    <source>
        <strain evidence="2 4">NCTC11227</strain>
    </source>
</reference>
<dbReference type="Proteomes" id="UP000076765">
    <property type="component" value="Chromosome"/>
</dbReference>
<dbReference type="AlphaFoldDB" id="A0A378PLY1"/>
<organism evidence="2 4">
    <name type="scientific">Moraxella ovis</name>
    <dbReference type="NCBI Taxonomy" id="29433"/>
    <lineage>
        <taxon>Bacteria</taxon>
        <taxon>Pseudomonadati</taxon>
        <taxon>Pseudomonadota</taxon>
        <taxon>Gammaproteobacteria</taxon>
        <taxon>Moraxellales</taxon>
        <taxon>Moraxellaceae</taxon>
        <taxon>Moraxella</taxon>
    </lineage>
</organism>
<evidence type="ECO:0000313" key="1">
    <source>
        <dbReference type="EMBL" id="ANB91771.1"/>
    </source>
</evidence>
<dbReference type="STRING" id="29433.MOVS_07050"/>
<keyword evidence="3" id="KW-1185">Reference proteome</keyword>
<dbReference type="Proteomes" id="UP000255102">
    <property type="component" value="Unassembled WGS sequence"/>
</dbReference>
<reference evidence="1 3" key="1">
    <citation type="submission" date="2015-04" db="EMBL/GenBank/DDBJ databases">
        <authorList>
            <person name="Calcutt M.J."/>
            <person name="Foecking M.F."/>
        </authorList>
    </citation>
    <scope>NUCLEOTIDE SEQUENCE [LARGE SCALE GENOMIC DNA]</scope>
    <source>
        <strain evidence="1 3">199/55</strain>
    </source>
</reference>
<name>A0A378PLY1_9GAMM</name>
<sequence length="62" mass="7082">MSFADWKQITNHTKQSFGKCYQLFENSTKSFRVAKGYGTVDGGKIGIILTKYLHRILHGNFV</sequence>
<dbReference type="KEGG" id="moi:MOVS_07050"/>
<accession>A0A378PLY1</accession>
<gene>
    <name evidence="1" type="ORF">MOVS_07050</name>
    <name evidence="2" type="ORF">NCTC11227_01478</name>
</gene>
<dbReference type="RefSeq" id="WP_063514349.1">
    <property type="nucleotide sequence ID" value="NZ_CP011158.1"/>
</dbReference>